<dbReference type="FunCoup" id="A0A7N4NSJ2">
    <property type="interactions" value="3511"/>
</dbReference>
<dbReference type="PANTHER" id="PTHR32086">
    <property type="entry name" value="FANCONI ANEMIA GROUP D2 PROTEIN"/>
    <property type="match status" value="1"/>
</dbReference>
<dbReference type="Proteomes" id="UP000007648">
    <property type="component" value="Unassembled WGS sequence"/>
</dbReference>
<evidence type="ECO:0000256" key="4">
    <source>
        <dbReference type="ARBA" id="ARBA00023242"/>
    </source>
</evidence>
<dbReference type="Ensembl" id="ENSSHAT00000041306.1">
    <property type="protein sequence ID" value="ENSSHAP00000027173.1"/>
    <property type="gene ID" value="ENSSHAG00000016019.2"/>
</dbReference>
<evidence type="ECO:0000313" key="8">
    <source>
        <dbReference type="Proteomes" id="UP000007648"/>
    </source>
</evidence>
<keyword evidence="2" id="KW-1017">Isopeptide bond</keyword>
<feature type="compositionally biased region" description="Basic residues" evidence="6">
    <location>
        <begin position="33"/>
        <end position="43"/>
    </location>
</feature>
<dbReference type="GO" id="GO:0070182">
    <property type="term" value="F:DNA polymerase binding"/>
    <property type="evidence" value="ECO:0007669"/>
    <property type="project" value="Ensembl"/>
</dbReference>
<dbReference type="GO" id="GO:0031573">
    <property type="term" value="P:mitotic intra-S DNA damage checkpoint signaling"/>
    <property type="evidence" value="ECO:0007669"/>
    <property type="project" value="TreeGrafter"/>
</dbReference>
<dbReference type="Pfam" id="PF14631">
    <property type="entry name" value="FancD2"/>
    <property type="match status" value="1"/>
</dbReference>
<feature type="compositionally biased region" description="Basic residues" evidence="6">
    <location>
        <begin position="878"/>
        <end position="893"/>
    </location>
</feature>
<evidence type="ECO:0000256" key="1">
    <source>
        <dbReference type="ARBA" id="ARBA00004123"/>
    </source>
</evidence>
<evidence type="ECO:0000256" key="2">
    <source>
        <dbReference type="ARBA" id="ARBA00022499"/>
    </source>
</evidence>
<dbReference type="GO" id="GO:0034599">
    <property type="term" value="P:cellular response to oxidative stress"/>
    <property type="evidence" value="ECO:0007669"/>
    <property type="project" value="Ensembl"/>
</dbReference>
<dbReference type="GO" id="GO:0048854">
    <property type="term" value="P:brain morphogenesis"/>
    <property type="evidence" value="ECO:0007669"/>
    <property type="project" value="Ensembl"/>
</dbReference>
<dbReference type="GO" id="GO:0005730">
    <property type="term" value="C:nucleolus"/>
    <property type="evidence" value="ECO:0007669"/>
    <property type="project" value="Ensembl"/>
</dbReference>
<dbReference type="GO" id="GO:0036297">
    <property type="term" value="P:interstrand cross-link repair"/>
    <property type="evidence" value="ECO:0007669"/>
    <property type="project" value="TreeGrafter"/>
</dbReference>
<dbReference type="CTD" id="2177"/>
<evidence type="ECO:0000313" key="7">
    <source>
        <dbReference type="Ensembl" id="ENSSHAP00000027173.1"/>
    </source>
</evidence>
<dbReference type="OrthoDB" id="27031at2759"/>
<dbReference type="RefSeq" id="XP_031810837.1">
    <property type="nucleotide sequence ID" value="XM_031954977.1"/>
</dbReference>
<feature type="region of interest" description="Disordered" evidence="6">
    <location>
        <begin position="872"/>
        <end position="933"/>
    </location>
</feature>
<organism evidence="7 8">
    <name type="scientific">Sarcophilus harrisii</name>
    <name type="common">Tasmanian devil</name>
    <name type="synonym">Sarcophilus laniarius</name>
    <dbReference type="NCBI Taxonomy" id="9305"/>
    <lineage>
        <taxon>Eukaryota</taxon>
        <taxon>Metazoa</taxon>
        <taxon>Chordata</taxon>
        <taxon>Craniata</taxon>
        <taxon>Vertebrata</taxon>
        <taxon>Euteleostomi</taxon>
        <taxon>Mammalia</taxon>
        <taxon>Metatheria</taxon>
        <taxon>Dasyuromorphia</taxon>
        <taxon>Dasyuridae</taxon>
        <taxon>Sarcophilus</taxon>
    </lineage>
</organism>
<dbReference type="GO" id="GO:0005829">
    <property type="term" value="C:cytosol"/>
    <property type="evidence" value="ECO:0007669"/>
    <property type="project" value="Ensembl"/>
</dbReference>
<dbReference type="GO" id="GO:1990918">
    <property type="term" value="P:double-strand break repair involved in meiotic recombination"/>
    <property type="evidence" value="ECO:0007669"/>
    <property type="project" value="TreeGrafter"/>
</dbReference>
<keyword evidence="8" id="KW-1185">Reference proteome</keyword>
<dbReference type="GO" id="GO:0007129">
    <property type="term" value="P:homologous chromosome pairing at meiosis"/>
    <property type="evidence" value="ECO:0007669"/>
    <property type="project" value="Ensembl"/>
</dbReference>
<name>A0A7N4NSJ2_SARHA</name>
<reference evidence="7 8" key="1">
    <citation type="journal article" date="2011" name="Proc. Natl. Acad. Sci. U.S.A.">
        <title>Genetic diversity and population structure of the endangered marsupial Sarcophilus harrisii (Tasmanian devil).</title>
        <authorList>
            <person name="Miller W."/>
            <person name="Hayes V.M."/>
            <person name="Ratan A."/>
            <person name="Petersen D.C."/>
            <person name="Wittekindt N.E."/>
            <person name="Miller J."/>
            <person name="Walenz B."/>
            <person name="Knight J."/>
            <person name="Qi J."/>
            <person name="Zhao F."/>
            <person name="Wang Q."/>
            <person name="Bedoya-Reina O.C."/>
            <person name="Katiyar N."/>
            <person name="Tomsho L.P."/>
            <person name="Kasson L.M."/>
            <person name="Hardie R.A."/>
            <person name="Woodbridge P."/>
            <person name="Tindall E.A."/>
            <person name="Bertelsen M.F."/>
            <person name="Dixon D."/>
            <person name="Pyecroft S."/>
            <person name="Helgen K.M."/>
            <person name="Lesk A.M."/>
            <person name="Pringle T.H."/>
            <person name="Patterson N."/>
            <person name="Zhang Y."/>
            <person name="Kreiss A."/>
            <person name="Woods G.M."/>
            <person name="Jones M.E."/>
            <person name="Schuster S.C."/>
        </authorList>
    </citation>
    <scope>NUCLEOTIDE SEQUENCE [LARGE SCALE GENOMIC DNA]</scope>
</reference>
<dbReference type="CDD" id="cd11721">
    <property type="entry name" value="FANCD2"/>
    <property type="match status" value="1"/>
</dbReference>
<dbReference type="GO" id="GO:0050727">
    <property type="term" value="P:regulation of inflammatory response"/>
    <property type="evidence" value="ECO:0007669"/>
    <property type="project" value="Ensembl"/>
</dbReference>
<dbReference type="GeneID" id="100925588"/>
<proteinExistence type="inferred from homology"/>
<dbReference type="GO" id="GO:0045589">
    <property type="term" value="P:regulation of regulatory T cell differentiation"/>
    <property type="evidence" value="ECO:0007669"/>
    <property type="project" value="Ensembl"/>
</dbReference>
<dbReference type="PANTHER" id="PTHR32086:SF0">
    <property type="entry name" value="FANCONI ANEMIA GROUP D2 PROTEIN"/>
    <property type="match status" value="1"/>
</dbReference>
<dbReference type="RefSeq" id="XP_031810830.1">
    <property type="nucleotide sequence ID" value="XM_031954970.1"/>
</dbReference>
<gene>
    <name evidence="7" type="primary">FANCD2</name>
</gene>
<feature type="region of interest" description="Disordered" evidence="6">
    <location>
        <begin position="1"/>
        <end position="58"/>
    </location>
</feature>
<accession>A0A7N4NSJ2</accession>
<dbReference type="GO" id="GO:0016604">
    <property type="term" value="C:nuclear body"/>
    <property type="evidence" value="ECO:0007669"/>
    <property type="project" value="Ensembl"/>
</dbReference>
<feature type="region of interest" description="Disordered" evidence="6">
    <location>
        <begin position="1421"/>
        <end position="1469"/>
    </location>
</feature>
<reference evidence="7" key="2">
    <citation type="submission" date="2025-08" db="UniProtKB">
        <authorList>
            <consortium name="Ensembl"/>
        </authorList>
    </citation>
    <scope>IDENTIFICATION</scope>
</reference>
<dbReference type="GO" id="GO:0000793">
    <property type="term" value="C:condensed chromosome"/>
    <property type="evidence" value="ECO:0007669"/>
    <property type="project" value="Ensembl"/>
</dbReference>
<dbReference type="GO" id="GO:2000348">
    <property type="term" value="P:regulation of CD40 signaling pathway"/>
    <property type="evidence" value="ECO:0007669"/>
    <property type="project" value="Ensembl"/>
</dbReference>
<dbReference type="InParanoid" id="A0A7N4NSJ2"/>
<dbReference type="GO" id="GO:1990391">
    <property type="term" value="C:DNA repair complex"/>
    <property type="evidence" value="ECO:0007669"/>
    <property type="project" value="Ensembl"/>
</dbReference>
<sequence length="1469" mass="166214">MFGKRRLSRSEDRRSLTDDYTRDEEEVEEKERSRKGRSDKRAKKNEASKKPRKSIGQNEIVENDSTFVKLLKTAGVTLKTGEKQNQLAVDQVIFQKKLSQALRKHSSYPKAVEEFIGGLESYIEDRDCFRNCLLSCERLQEEETSMVTPYYKSLIKLLLGIDNLQPAIIRILFEKLPEFLYESTNNDGLNMPRLIINQFKWLDRIIDGKDLTTKIMQLISIAPVTLQHDLITSLPEIIGDSQHGDVAGELSDLLVKNTMLTVPILDVLSSLRLDPKLLSKVRHLVMTKLSAVTLENLPVIIKFILHAVTVTDALEVISELRKKLDLEYCILPPQLQTSQSKLKNKGLMSSGNQENSHQDCVSLLFDVIKSAVRYERAISEAWIKAIENIDSVSDHKVLDLLMLLIIYSVNTQSKKYIERVLRNKVQSGCIPEQLLQNTFCTYMSVLRDVFPSILSLAQSLLHSTEQSVISFGSLLYKYAFVSFDTYYQQEVIGALVTHVCSGNDAEVDIALEVLSELVVLNLSAVRLYAVFVKGILDYLDNLTPSQIRKLFHILSTLAFSKGHEDSSHIQDDMYLVIRKQLSSTVFKYKLIGIIGAITMVGSMAADSDASGSTSDGTELSSERCKQMTSLLQLVHSCSEQSPQASALYYDEFASLIAKGKLPPKTLEWIEQTICNDFQDAFVVDLSALPKVSDYPFPVKALYGLDEDESQDGIAINLLPLLLHQNLKSDMGAMTFQDQDQKLVSPVCLSPYFRLLRLCVEKQHGDLEEIDGLLDCPLYLTDLDLGEKLASLSVQERSFRCSLLFLVINWFREIVNAFCQQKSAEMKGKVLIRLRHITELQTLLENYLAVTPDYIPLLANFDLETLDGGPHTSAAVSVKNKKKGEKAQGGKKRKADGGKSFSLERHSKEDSSECEHSQSDKSQPEKEFTEKEEEKASVSLQNYTTFFRELDLEVFSVLHCGLLTKSLLDTEMHTEAIEVVQLGPPELLLLLNDLSQKLENMFVPTATKRISFLKSKGSRNIGFSHLHQRSAQEVAHYLMLLLTPLCNHLENMHNYFQCLATENHGVIDGPVVKIQEHQIMSSCYQRLLQIFLSLFAWSGFSQPENRNLMLMALKVLANRLKQGDHEMPLGELFSQSFHYLQNFHHSVPTFQCAVYLIRLLIVISEKSAASQNKEKLASLARQFLCQVWIQPNGEREKGSSFNDQLHTLLCIYMEQADSVLKLIEEIAGTGVPELIGSSKDAASSSFPTLTRQTFVVFFRVMMTELEKSVRNLQAGTAADLPKVHEEKLLYWSMAVRDFNILINLVKVFDSRPVLNVCLKYGRLFVETFLKQCMPLLDFSFRKHREDVLSLLKTFQLSTRQLHHMCGHSKIHQDTSLTNHVPLLKKTLELFVYRVKAMLILNNCQEAFWLGNLKNRDLQGEEILSQQSQESSTDENQEEVTSQVSKQETEEGSADEASIGGNEDDGNESDD</sequence>
<dbReference type="GO" id="GO:0097150">
    <property type="term" value="P:neuronal stem cell population maintenance"/>
    <property type="evidence" value="ECO:0007669"/>
    <property type="project" value="Ensembl"/>
</dbReference>
<evidence type="ECO:0000256" key="3">
    <source>
        <dbReference type="ARBA" id="ARBA00022843"/>
    </source>
</evidence>
<comment type="similarity">
    <text evidence="5">Belongs to the Fanconi anemia protein FANCD2 family.</text>
</comment>
<keyword evidence="4" id="KW-0539">Nucleus</keyword>
<dbReference type="InterPro" id="IPR029448">
    <property type="entry name" value="FANCD2"/>
</dbReference>
<evidence type="ECO:0000256" key="5">
    <source>
        <dbReference type="ARBA" id="ARBA00093456"/>
    </source>
</evidence>
<keyword evidence="3" id="KW-0832">Ubl conjugation</keyword>
<dbReference type="GeneTree" id="ENSGT00390000016970"/>
<dbReference type="GO" id="GO:0007276">
    <property type="term" value="P:gamete generation"/>
    <property type="evidence" value="ECO:0007669"/>
    <property type="project" value="Ensembl"/>
</dbReference>
<feature type="compositionally biased region" description="Acidic residues" evidence="6">
    <location>
        <begin position="1460"/>
        <end position="1469"/>
    </location>
</feature>
<feature type="compositionally biased region" description="Basic and acidic residues" evidence="6">
    <location>
        <begin position="8"/>
        <end position="20"/>
    </location>
</feature>
<protein>
    <submittedName>
        <fullName evidence="7">FA complementation group D2</fullName>
    </submittedName>
</protein>
<reference evidence="7" key="3">
    <citation type="submission" date="2025-09" db="UniProtKB">
        <authorList>
            <consortium name="Ensembl"/>
        </authorList>
    </citation>
    <scope>IDENTIFICATION</scope>
</reference>
<dbReference type="GO" id="GO:0010332">
    <property type="term" value="P:response to gamma radiation"/>
    <property type="evidence" value="ECO:0007669"/>
    <property type="project" value="Ensembl"/>
</dbReference>
<comment type="subcellular location">
    <subcellularLocation>
        <location evidence="1">Nucleus</location>
    </subcellularLocation>
</comment>
<evidence type="ECO:0000256" key="6">
    <source>
        <dbReference type="SAM" id="MobiDB-lite"/>
    </source>
</evidence>
<feature type="compositionally biased region" description="Basic and acidic residues" evidence="6">
    <location>
        <begin position="901"/>
        <end position="933"/>
    </location>
</feature>
<dbReference type="KEGG" id="shr:100925588"/>